<keyword evidence="11" id="KW-1185">Reference proteome</keyword>
<accession>A0A6J3DJC0</accession>
<organism evidence="11 12">
    <name type="scientific">Aythya fuligula</name>
    <name type="common">Tufted duck</name>
    <name type="synonym">Anas fuligula</name>
    <dbReference type="NCBI Taxonomy" id="219594"/>
    <lineage>
        <taxon>Eukaryota</taxon>
        <taxon>Metazoa</taxon>
        <taxon>Chordata</taxon>
        <taxon>Craniata</taxon>
        <taxon>Vertebrata</taxon>
        <taxon>Euteleostomi</taxon>
        <taxon>Archelosauria</taxon>
        <taxon>Archosauria</taxon>
        <taxon>Dinosauria</taxon>
        <taxon>Saurischia</taxon>
        <taxon>Theropoda</taxon>
        <taxon>Coelurosauria</taxon>
        <taxon>Aves</taxon>
        <taxon>Neognathae</taxon>
        <taxon>Galloanserae</taxon>
        <taxon>Anseriformes</taxon>
        <taxon>Anatidae</taxon>
        <taxon>Aythyinae</taxon>
        <taxon>Aythya</taxon>
    </lineage>
</organism>
<evidence type="ECO:0000256" key="2">
    <source>
        <dbReference type="ARBA" id="ARBA00007474"/>
    </source>
</evidence>
<keyword evidence="8" id="KW-0472">Membrane</keyword>
<dbReference type="PRINTS" id="PR02084">
    <property type="entry name" value="GOLM1CASC4"/>
</dbReference>
<feature type="region of interest" description="Disordered" evidence="10">
    <location>
        <begin position="191"/>
        <end position="381"/>
    </location>
</feature>
<evidence type="ECO:0000256" key="1">
    <source>
        <dbReference type="ARBA" id="ARBA00004606"/>
    </source>
</evidence>
<dbReference type="GeneID" id="116493391"/>
<sequence>MVGFGANRRGGRLPSFVFVALLAVIAVLAFNCWSASSRQALLREELAELQSQAQRTEVARGRLERRNSDLLGKVDSHRKQLEQKEADYSHLSSQLQARDGQVKQCEDSKIKLQNNISYQMADIHRLKEQLAELRQEFIRQEDQLHEYKKNNTYLTRRLEYDSLQCGQQIKEMRLQHEENVKKLMDQIAREQKATQKIQASKDTEVNPNSDDQAISKTVTETEDKNAEKNEQPSDHVNGKEKIKTGGDAGMPEIEDNDPAKAEDTPTALKKPLISAPRSDGHQPVINLPTEQPHAPNLAPGLHGANDGNVDTVKEIPPNSLQHLSFGENMEGQKEHKIEADHIKLPKSKVGDLQKMKQNDEERDLQNDLVDYGKPRFGDGVL</sequence>
<evidence type="ECO:0000313" key="11">
    <source>
        <dbReference type="Proteomes" id="UP000504639"/>
    </source>
</evidence>
<feature type="compositionally biased region" description="Basic and acidic residues" evidence="10">
    <location>
        <begin position="330"/>
        <end position="381"/>
    </location>
</feature>
<evidence type="ECO:0000313" key="12">
    <source>
        <dbReference type="RefSeq" id="XP_032050649.1"/>
    </source>
</evidence>
<evidence type="ECO:0000256" key="8">
    <source>
        <dbReference type="ARBA" id="ARBA00023136"/>
    </source>
</evidence>
<feature type="compositionally biased region" description="Basic and acidic residues" evidence="10">
    <location>
        <begin position="191"/>
        <end position="204"/>
    </location>
</feature>
<dbReference type="Gene3D" id="1.10.287.1490">
    <property type="match status" value="1"/>
</dbReference>
<protein>
    <recommendedName>
        <fullName evidence="3">Protein GOLM2</fullName>
    </recommendedName>
    <alternativeName>
        <fullName evidence="9">Golgi membrane protein 2</fullName>
    </alternativeName>
</protein>
<reference evidence="12" key="1">
    <citation type="submission" date="2025-08" db="UniProtKB">
        <authorList>
            <consortium name="RefSeq"/>
        </authorList>
    </citation>
    <scope>IDENTIFICATION</scope>
    <source>
        <tissue evidence="12">Lung</tissue>
    </source>
</reference>
<comment type="similarity">
    <text evidence="2">Belongs to the GOLM family.</text>
</comment>
<feature type="compositionally biased region" description="Basic and acidic residues" evidence="10">
    <location>
        <begin position="219"/>
        <end position="244"/>
    </location>
</feature>
<evidence type="ECO:0000256" key="3">
    <source>
        <dbReference type="ARBA" id="ARBA00016211"/>
    </source>
</evidence>
<dbReference type="CTD" id="113201"/>
<feature type="compositionally biased region" description="Polar residues" evidence="10">
    <location>
        <begin position="205"/>
        <end position="218"/>
    </location>
</feature>
<keyword evidence="4" id="KW-0812">Transmembrane</keyword>
<keyword evidence="7" id="KW-0175">Coiled coil</keyword>
<evidence type="ECO:0000256" key="10">
    <source>
        <dbReference type="SAM" id="MobiDB-lite"/>
    </source>
</evidence>
<evidence type="ECO:0000256" key="5">
    <source>
        <dbReference type="ARBA" id="ARBA00022968"/>
    </source>
</evidence>
<evidence type="ECO:0000256" key="6">
    <source>
        <dbReference type="ARBA" id="ARBA00022989"/>
    </source>
</evidence>
<dbReference type="RefSeq" id="XP_032050649.1">
    <property type="nucleotide sequence ID" value="XM_032194758.1"/>
</dbReference>
<evidence type="ECO:0000256" key="9">
    <source>
        <dbReference type="ARBA" id="ARBA00030486"/>
    </source>
</evidence>
<gene>
    <name evidence="12" type="primary">GOLM2</name>
</gene>
<dbReference type="PANTHER" id="PTHR15896:SF7">
    <property type="entry name" value="PROTEIN GOLM2"/>
    <property type="match status" value="1"/>
</dbReference>
<comment type="subcellular location">
    <subcellularLocation>
        <location evidence="1">Membrane</location>
        <topology evidence="1">Single-pass type II membrane protein</topology>
    </subcellularLocation>
</comment>
<dbReference type="AlphaFoldDB" id="A0A6J3DJC0"/>
<keyword evidence="5" id="KW-0735">Signal-anchor</keyword>
<proteinExistence type="inferred from homology"/>
<keyword evidence="6" id="KW-1133">Transmembrane helix</keyword>
<dbReference type="Proteomes" id="UP000504639">
    <property type="component" value="Chromosome 11"/>
</dbReference>
<dbReference type="GO" id="GO:0016020">
    <property type="term" value="C:membrane"/>
    <property type="evidence" value="ECO:0007669"/>
    <property type="project" value="UniProtKB-SubCell"/>
</dbReference>
<dbReference type="PANTHER" id="PTHR15896">
    <property type="entry name" value="GOLGI PHOSPHOPROTEIN 2/GP73-RELATED"/>
    <property type="match status" value="1"/>
</dbReference>
<evidence type="ECO:0000256" key="7">
    <source>
        <dbReference type="ARBA" id="ARBA00023054"/>
    </source>
</evidence>
<dbReference type="InterPro" id="IPR026139">
    <property type="entry name" value="GOLM1/CASC4"/>
</dbReference>
<name>A0A6J3DJC0_AYTFU</name>
<evidence type="ECO:0000256" key="4">
    <source>
        <dbReference type="ARBA" id="ARBA00022692"/>
    </source>
</evidence>